<evidence type="ECO:0000256" key="2">
    <source>
        <dbReference type="ARBA" id="ARBA00034247"/>
    </source>
</evidence>
<dbReference type="InterPro" id="IPR000160">
    <property type="entry name" value="GGDEF_dom"/>
</dbReference>
<sequence length="407" mass="45384">MKLLRIFTHADAKRDPDSLLRLFVSIALLSMVLITSGAGYAFFHLLYQNVIVSAEDDAVKVSQALLENQRKRILSADGSGSSVAVAPENLAELDDRLRKFLAPFDIVKIKIYSSDARIVYSTEAKLIGETDRGNKRLANALAGANDSKLERKEEVKDLADERKFNVDVVETYIPIRDHGRVIGSFEIYMDVTGYRRQSVNAGLLSLASLVAILVAVFGISYFVIRRGTRELKETQEVLRKQTITDPLTGTFNKRQIELIGRREFARASRRMEKGMSDAGSGFLMIDIDRFKEVNDRHGHLAGDDLLRQFAERIAASLRNYDSLGRFGGEEFLVVLPGSDPAQTRAVAEKILTLIRQNPFSLEGAPLQLTASIGMTTMEEGDEDLIQVLRRADRNLYRAKSGGRDQAV</sequence>
<evidence type="ECO:0000259" key="4">
    <source>
        <dbReference type="PROSITE" id="PS50887"/>
    </source>
</evidence>
<accession>A0A4S1CKZ6</accession>
<dbReference type="EMBL" id="SRSC01000001">
    <property type="protein sequence ID" value="TGU74369.1"/>
    <property type="molecule type" value="Genomic_DNA"/>
</dbReference>
<gene>
    <name evidence="5" type="ORF">E4633_02580</name>
</gene>
<proteinExistence type="predicted"/>
<dbReference type="NCBIfam" id="TIGR00254">
    <property type="entry name" value="GGDEF"/>
    <property type="match status" value="1"/>
</dbReference>
<dbReference type="PROSITE" id="PS50887">
    <property type="entry name" value="GGDEF"/>
    <property type="match status" value="1"/>
</dbReference>
<evidence type="ECO:0000313" key="5">
    <source>
        <dbReference type="EMBL" id="TGU74369.1"/>
    </source>
</evidence>
<dbReference type="SMART" id="SM00267">
    <property type="entry name" value="GGDEF"/>
    <property type="match status" value="1"/>
</dbReference>
<dbReference type="GO" id="GO:0005886">
    <property type="term" value="C:plasma membrane"/>
    <property type="evidence" value="ECO:0007669"/>
    <property type="project" value="TreeGrafter"/>
</dbReference>
<evidence type="ECO:0000313" key="6">
    <source>
        <dbReference type="Proteomes" id="UP000306416"/>
    </source>
</evidence>
<protein>
    <recommendedName>
        <fullName evidence="1">diguanylate cyclase</fullName>
        <ecNumber evidence="1">2.7.7.65</ecNumber>
    </recommendedName>
</protein>
<dbReference type="AlphaFoldDB" id="A0A4S1CKZ6"/>
<dbReference type="PANTHER" id="PTHR45138">
    <property type="entry name" value="REGULATORY COMPONENTS OF SENSORY TRANSDUCTION SYSTEM"/>
    <property type="match status" value="1"/>
</dbReference>
<dbReference type="InterPro" id="IPR043128">
    <property type="entry name" value="Rev_trsase/Diguanyl_cyclase"/>
</dbReference>
<reference evidence="5 6" key="1">
    <citation type="submission" date="2019-04" db="EMBL/GenBank/DDBJ databases">
        <title>Geobacter oryzae sp. nov., ferric-reducing bacteria isolated from paddy soil.</title>
        <authorList>
            <person name="Xu Z."/>
            <person name="Masuda Y."/>
            <person name="Itoh H."/>
            <person name="Senoo K."/>
        </authorList>
    </citation>
    <scope>NUCLEOTIDE SEQUENCE [LARGE SCALE GENOMIC DNA]</scope>
    <source>
        <strain evidence="5 6">Red111</strain>
    </source>
</reference>
<name>A0A4S1CKZ6_9BACT</name>
<comment type="catalytic activity">
    <reaction evidence="2">
        <text>2 GTP = 3',3'-c-di-GMP + 2 diphosphate</text>
        <dbReference type="Rhea" id="RHEA:24898"/>
        <dbReference type="ChEBI" id="CHEBI:33019"/>
        <dbReference type="ChEBI" id="CHEBI:37565"/>
        <dbReference type="ChEBI" id="CHEBI:58805"/>
        <dbReference type="EC" id="2.7.7.65"/>
    </reaction>
</comment>
<dbReference type="Proteomes" id="UP000306416">
    <property type="component" value="Unassembled WGS sequence"/>
</dbReference>
<dbReference type="InterPro" id="IPR050469">
    <property type="entry name" value="Diguanylate_Cyclase"/>
</dbReference>
<feature type="domain" description="GGDEF" evidence="4">
    <location>
        <begin position="278"/>
        <end position="407"/>
    </location>
</feature>
<keyword evidence="6" id="KW-1185">Reference proteome</keyword>
<keyword evidence="3" id="KW-1133">Transmembrane helix</keyword>
<dbReference type="SUPFAM" id="SSF55073">
    <property type="entry name" value="Nucleotide cyclase"/>
    <property type="match status" value="1"/>
</dbReference>
<dbReference type="GO" id="GO:0052621">
    <property type="term" value="F:diguanylate cyclase activity"/>
    <property type="evidence" value="ECO:0007669"/>
    <property type="project" value="UniProtKB-EC"/>
</dbReference>
<dbReference type="InterPro" id="IPR029787">
    <property type="entry name" value="Nucleotide_cyclase"/>
</dbReference>
<evidence type="ECO:0000256" key="3">
    <source>
        <dbReference type="SAM" id="Phobius"/>
    </source>
</evidence>
<comment type="caution">
    <text evidence="5">The sequence shown here is derived from an EMBL/GenBank/DDBJ whole genome shotgun (WGS) entry which is preliminary data.</text>
</comment>
<dbReference type="GO" id="GO:0043709">
    <property type="term" value="P:cell adhesion involved in single-species biofilm formation"/>
    <property type="evidence" value="ECO:0007669"/>
    <property type="project" value="TreeGrafter"/>
</dbReference>
<dbReference type="PANTHER" id="PTHR45138:SF9">
    <property type="entry name" value="DIGUANYLATE CYCLASE DGCM-RELATED"/>
    <property type="match status" value="1"/>
</dbReference>
<keyword evidence="3" id="KW-0812">Transmembrane</keyword>
<dbReference type="GO" id="GO:1902201">
    <property type="term" value="P:negative regulation of bacterial-type flagellum-dependent cell motility"/>
    <property type="evidence" value="ECO:0007669"/>
    <property type="project" value="TreeGrafter"/>
</dbReference>
<keyword evidence="3" id="KW-0472">Membrane</keyword>
<organism evidence="5 6">
    <name type="scientific">Geomonas terrae</name>
    <dbReference type="NCBI Taxonomy" id="2562681"/>
    <lineage>
        <taxon>Bacteria</taxon>
        <taxon>Pseudomonadati</taxon>
        <taxon>Thermodesulfobacteriota</taxon>
        <taxon>Desulfuromonadia</taxon>
        <taxon>Geobacterales</taxon>
        <taxon>Geobacteraceae</taxon>
        <taxon>Geomonas</taxon>
    </lineage>
</organism>
<feature type="transmembrane region" description="Helical" evidence="3">
    <location>
        <begin position="20"/>
        <end position="43"/>
    </location>
</feature>
<dbReference type="RefSeq" id="WP_135868701.1">
    <property type="nucleotide sequence ID" value="NZ_SRSC01000001.1"/>
</dbReference>
<feature type="transmembrane region" description="Helical" evidence="3">
    <location>
        <begin position="203"/>
        <end position="224"/>
    </location>
</feature>
<dbReference type="Pfam" id="PF00990">
    <property type="entry name" value="GGDEF"/>
    <property type="match status" value="1"/>
</dbReference>
<dbReference type="Gene3D" id="3.30.70.270">
    <property type="match status" value="1"/>
</dbReference>
<dbReference type="FunFam" id="3.30.70.270:FF:000001">
    <property type="entry name" value="Diguanylate cyclase domain protein"/>
    <property type="match status" value="1"/>
</dbReference>
<evidence type="ECO:0000256" key="1">
    <source>
        <dbReference type="ARBA" id="ARBA00012528"/>
    </source>
</evidence>
<dbReference type="EC" id="2.7.7.65" evidence="1"/>
<dbReference type="CDD" id="cd01949">
    <property type="entry name" value="GGDEF"/>
    <property type="match status" value="1"/>
</dbReference>